<gene>
    <name evidence="2" type="ORF">ACFPQ9_05605</name>
</gene>
<feature type="transmembrane region" description="Helical" evidence="1">
    <location>
        <begin position="130"/>
        <end position="153"/>
    </location>
</feature>
<keyword evidence="3" id="KW-1185">Reference proteome</keyword>
<proteinExistence type="predicted"/>
<dbReference type="Proteomes" id="UP001596263">
    <property type="component" value="Unassembled WGS sequence"/>
</dbReference>
<feature type="transmembrane region" description="Helical" evidence="1">
    <location>
        <begin position="181"/>
        <end position="200"/>
    </location>
</feature>
<sequence length="335" mass="36221">MSTLTGTPTTTPADQTRRPRLSGMTWLVWRQHRATYWTLLGAAVLLAAWITYQHTQMMEFLHASGWPGKDINSLGPKFDPYAQAFQRVSFVLAVIPIVLGVFVGAPLLAGDLEHGTAKLVATQSGGRARWLATKLGVTALVVVATTAALSFTFGRWWNPVRAQNTVAFWAEGSAFDNTGPVPVALSLFTGVGGVAIGLVLRRTLAAMVVTFGFALCVQLVWAYFRLSLGDVVTVTTDKGVVAENSFPTLPDAAYQLDSSYITGSGDLLGWSTCRSEQTEQAQELCLKQADVVGWSVDYLPISQMSGMQWLGASILLALTVAVTVFLFGWGRKRLV</sequence>
<evidence type="ECO:0000313" key="2">
    <source>
        <dbReference type="EMBL" id="MFC5213308.1"/>
    </source>
</evidence>
<keyword evidence="1" id="KW-1133">Transmembrane helix</keyword>
<evidence type="ECO:0000313" key="3">
    <source>
        <dbReference type="Proteomes" id="UP001596263"/>
    </source>
</evidence>
<reference evidence="3" key="1">
    <citation type="journal article" date="2019" name="Int. J. Syst. Evol. Microbiol.">
        <title>The Global Catalogue of Microorganisms (GCM) 10K type strain sequencing project: providing services to taxonomists for standard genome sequencing and annotation.</title>
        <authorList>
            <consortium name="The Broad Institute Genomics Platform"/>
            <consortium name="The Broad Institute Genome Sequencing Center for Infectious Disease"/>
            <person name="Wu L."/>
            <person name="Ma J."/>
        </authorList>
    </citation>
    <scope>NUCLEOTIDE SEQUENCE [LARGE SCALE GENOMIC DNA]</scope>
    <source>
        <strain evidence="3">KCTC 42586</strain>
    </source>
</reference>
<dbReference type="EMBL" id="JBHSKM010000002">
    <property type="protein sequence ID" value="MFC5213308.1"/>
    <property type="molecule type" value="Genomic_DNA"/>
</dbReference>
<accession>A0ABW0CDQ5</accession>
<evidence type="ECO:0000256" key="1">
    <source>
        <dbReference type="SAM" id="Phobius"/>
    </source>
</evidence>
<protein>
    <submittedName>
        <fullName evidence="2">ABC transporter</fullName>
    </submittedName>
</protein>
<keyword evidence="1" id="KW-0812">Transmembrane</keyword>
<dbReference type="RefSeq" id="WP_380847419.1">
    <property type="nucleotide sequence ID" value="NZ_JBHSKM010000002.1"/>
</dbReference>
<feature type="transmembrane region" description="Helical" evidence="1">
    <location>
        <begin position="88"/>
        <end position="109"/>
    </location>
</feature>
<comment type="caution">
    <text evidence="2">The sequence shown here is derived from an EMBL/GenBank/DDBJ whole genome shotgun (WGS) entry which is preliminary data.</text>
</comment>
<keyword evidence="1" id="KW-0472">Membrane</keyword>
<organism evidence="2 3">
    <name type="scientific">Streptomyces coerulescens</name>
    <dbReference type="NCBI Taxonomy" id="29304"/>
    <lineage>
        <taxon>Bacteria</taxon>
        <taxon>Bacillati</taxon>
        <taxon>Actinomycetota</taxon>
        <taxon>Actinomycetes</taxon>
        <taxon>Kitasatosporales</taxon>
        <taxon>Streptomycetaceae</taxon>
        <taxon>Streptomyces</taxon>
    </lineage>
</organism>
<feature type="transmembrane region" description="Helical" evidence="1">
    <location>
        <begin position="34"/>
        <end position="52"/>
    </location>
</feature>
<feature type="transmembrane region" description="Helical" evidence="1">
    <location>
        <begin position="309"/>
        <end position="329"/>
    </location>
</feature>
<feature type="transmembrane region" description="Helical" evidence="1">
    <location>
        <begin position="205"/>
        <end position="224"/>
    </location>
</feature>
<name>A0ABW0CDQ5_STRCD</name>